<dbReference type="OrthoDB" id="191139at2759"/>
<dbReference type="OMA" id="NITIVQL"/>
<dbReference type="EnsemblMetazoa" id="tetur26g01440.1">
    <property type="protein sequence ID" value="tetur26g01440.1"/>
    <property type="gene ID" value="tetur26g01440"/>
</dbReference>
<evidence type="ECO:0000256" key="2">
    <source>
        <dbReference type="RuleBase" id="RU000363"/>
    </source>
</evidence>
<dbReference type="GO" id="GO:0016491">
    <property type="term" value="F:oxidoreductase activity"/>
    <property type="evidence" value="ECO:0007669"/>
    <property type="project" value="UniProtKB-KW"/>
</dbReference>
<reference evidence="4" key="1">
    <citation type="submission" date="2011-08" db="EMBL/GenBank/DDBJ databases">
        <authorList>
            <person name="Rombauts S."/>
        </authorList>
    </citation>
    <scope>NUCLEOTIDE SEQUENCE</scope>
    <source>
        <strain evidence="4">London</strain>
    </source>
</reference>
<dbReference type="eggNOG" id="KOG1208">
    <property type="taxonomic scope" value="Eukaryota"/>
</dbReference>
<dbReference type="Pfam" id="PF00106">
    <property type="entry name" value="adh_short"/>
    <property type="match status" value="1"/>
</dbReference>
<dbReference type="CDD" id="cd05327">
    <property type="entry name" value="retinol-DH_like_SDR_c_like"/>
    <property type="match status" value="1"/>
</dbReference>
<dbReference type="KEGG" id="tut:107368361"/>
<comment type="similarity">
    <text evidence="2">Belongs to the short-chain dehydrogenases/reductases (SDR) family.</text>
</comment>
<organism evidence="3 4">
    <name type="scientific">Tetranychus urticae</name>
    <name type="common">Two-spotted spider mite</name>
    <dbReference type="NCBI Taxonomy" id="32264"/>
    <lineage>
        <taxon>Eukaryota</taxon>
        <taxon>Metazoa</taxon>
        <taxon>Ecdysozoa</taxon>
        <taxon>Arthropoda</taxon>
        <taxon>Chelicerata</taxon>
        <taxon>Arachnida</taxon>
        <taxon>Acari</taxon>
        <taxon>Acariformes</taxon>
        <taxon>Trombidiformes</taxon>
        <taxon>Prostigmata</taxon>
        <taxon>Eleutherengona</taxon>
        <taxon>Raphignathae</taxon>
        <taxon>Tetranychoidea</taxon>
        <taxon>Tetranychidae</taxon>
        <taxon>Tetranychus</taxon>
    </lineage>
</organism>
<evidence type="ECO:0008006" key="5">
    <source>
        <dbReference type="Google" id="ProtNLM"/>
    </source>
</evidence>
<dbReference type="InterPro" id="IPR002347">
    <property type="entry name" value="SDR_fam"/>
</dbReference>
<dbReference type="PANTHER" id="PTHR43157:SF31">
    <property type="entry name" value="PHOSPHATIDYLINOSITOL-GLYCAN BIOSYNTHESIS CLASS F PROTEIN"/>
    <property type="match status" value="1"/>
</dbReference>
<dbReference type="PRINTS" id="PR00080">
    <property type="entry name" value="SDRFAMILY"/>
</dbReference>
<proteinExistence type="inferred from homology"/>
<evidence type="ECO:0000313" key="4">
    <source>
        <dbReference type="Proteomes" id="UP000015104"/>
    </source>
</evidence>
<dbReference type="HOGENOM" id="CLU_010194_44_5_1"/>
<dbReference type="InterPro" id="IPR036291">
    <property type="entry name" value="NAD(P)-bd_dom_sf"/>
</dbReference>
<dbReference type="SUPFAM" id="SSF51735">
    <property type="entry name" value="NAD(P)-binding Rossmann-fold domains"/>
    <property type="match status" value="1"/>
</dbReference>
<sequence length="332" mass="36656">MFDLLTIVLIALLPTFLVAFIMGKVNRLASDISAVGKTIVVTGCNRGIGRSTVVDLARRGASVIMACRNVEAASKVADDVKKETGNENITIVQLDLSSFASIKKAVEEINGQHEKIDVLINNAGIYGSDERKVSEDGNEMHFQANHLGPFLLTMLLLPKLKASSPARIVNVSSEAHRLTRSIDLDDVNFTKKYSPFTCYCVTKLENVLFTNYLAGELKDSGVTVNCLHPGTIETDLLIGSAFSKYLYRWLGPFKRMFMKTEEEGAQTTIYCALEPSLNNVTGKYFDNCQERGTSSLASDLGLAKKLWDISMKMTESYLGPKDDKMKVIEEEN</sequence>
<name>T1KXU8_TETUR</name>
<dbReference type="AlphaFoldDB" id="T1KXU8"/>
<gene>
    <name evidence="3" type="primary">107368361</name>
</gene>
<dbReference type="PRINTS" id="PR00081">
    <property type="entry name" value="GDHRDH"/>
</dbReference>
<evidence type="ECO:0000313" key="3">
    <source>
        <dbReference type="EnsemblMetazoa" id="tetur26g01440.1"/>
    </source>
</evidence>
<evidence type="ECO:0000256" key="1">
    <source>
        <dbReference type="ARBA" id="ARBA00023002"/>
    </source>
</evidence>
<dbReference type="Gene3D" id="3.40.50.720">
    <property type="entry name" value="NAD(P)-binding Rossmann-like Domain"/>
    <property type="match status" value="1"/>
</dbReference>
<keyword evidence="1" id="KW-0560">Oxidoreductase</keyword>
<dbReference type="Proteomes" id="UP000015104">
    <property type="component" value="Unassembled WGS sequence"/>
</dbReference>
<protein>
    <recommendedName>
        <fullName evidence="5">Retinol dehydrogenase 14</fullName>
    </recommendedName>
</protein>
<dbReference type="STRING" id="32264.T1KXU8"/>
<reference evidence="3" key="2">
    <citation type="submission" date="2015-06" db="UniProtKB">
        <authorList>
            <consortium name="EnsemblMetazoa"/>
        </authorList>
    </citation>
    <scope>IDENTIFICATION</scope>
</reference>
<keyword evidence="4" id="KW-1185">Reference proteome</keyword>
<dbReference type="PANTHER" id="PTHR43157">
    <property type="entry name" value="PHOSPHATIDYLINOSITOL-GLYCAN BIOSYNTHESIS CLASS F PROTEIN-RELATED"/>
    <property type="match status" value="1"/>
</dbReference>
<accession>T1KXU8</accession>
<dbReference type="EMBL" id="CAEY01000697">
    <property type="status" value="NOT_ANNOTATED_CDS"/>
    <property type="molecule type" value="Genomic_DNA"/>
</dbReference>